<protein>
    <submittedName>
        <fullName evidence="1">Uncharacterized protein</fullName>
    </submittedName>
</protein>
<gene>
    <name evidence="1" type="ORF">AK812_SmicGene26798</name>
</gene>
<organism evidence="1 2">
    <name type="scientific">Symbiodinium microadriaticum</name>
    <name type="common">Dinoflagellate</name>
    <name type="synonym">Zooxanthella microadriatica</name>
    <dbReference type="NCBI Taxonomy" id="2951"/>
    <lineage>
        <taxon>Eukaryota</taxon>
        <taxon>Sar</taxon>
        <taxon>Alveolata</taxon>
        <taxon>Dinophyceae</taxon>
        <taxon>Suessiales</taxon>
        <taxon>Symbiodiniaceae</taxon>
        <taxon>Symbiodinium</taxon>
    </lineage>
</organism>
<name>A0A1Q9D8I3_SYMMI</name>
<dbReference type="EMBL" id="LSRX01000662">
    <property type="protein sequence ID" value="OLP91495.1"/>
    <property type="molecule type" value="Genomic_DNA"/>
</dbReference>
<accession>A0A1Q9D8I3</accession>
<sequence>MGRGRPVANQAPLAACLQLVSSSLSTFTPTTSRVCRIPITSGRDFVDPESVKLAFTFRNTHGSSDMFCGSPDPSCFIDRIQLFANWHWVEDINYYGRNSTGRACPWTPDPSCFIERIQLFANGQRVEDINYYGRSCFMYSLLKPESWWKELHWQGLPVDAGGWAQPVQPGQKRDVLMYPPLLGMITAGKMLPPQLNLGIEIEFADPEHAVRAGVGSSLSYQIENVRLLADKATLDSALRESFERILLSNRSLVFSFPSLHVQQSSVPAGFTSYNITVARAFTKMLGAFVTFDKTGENFVSNMEYPWMKLSPTSRRPPSWKISVLMNMT</sequence>
<dbReference type="AlphaFoldDB" id="A0A1Q9D8I3"/>
<keyword evidence="2" id="KW-1185">Reference proteome</keyword>
<dbReference type="Proteomes" id="UP000186817">
    <property type="component" value="Unassembled WGS sequence"/>
</dbReference>
<evidence type="ECO:0000313" key="2">
    <source>
        <dbReference type="Proteomes" id="UP000186817"/>
    </source>
</evidence>
<reference evidence="1 2" key="1">
    <citation type="submission" date="2016-02" db="EMBL/GenBank/DDBJ databases">
        <title>Genome analysis of coral dinoflagellate symbionts highlights evolutionary adaptations to a symbiotic lifestyle.</title>
        <authorList>
            <person name="Aranda M."/>
            <person name="Li Y."/>
            <person name="Liew Y.J."/>
            <person name="Baumgarten S."/>
            <person name="Simakov O."/>
            <person name="Wilson M."/>
            <person name="Piel J."/>
            <person name="Ashoor H."/>
            <person name="Bougouffa S."/>
            <person name="Bajic V.B."/>
            <person name="Ryu T."/>
            <person name="Ravasi T."/>
            <person name="Bayer T."/>
            <person name="Micklem G."/>
            <person name="Kim H."/>
            <person name="Bhak J."/>
            <person name="Lajeunesse T.C."/>
            <person name="Voolstra C.R."/>
        </authorList>
    </citation>
    <scope>NUCLEOTIDE SEQUENCE [LARGE SCALE GENOMIC DNA]</scope>
    <source>
        <strain evidence="1 2">CCMP2467</strain>
    </source>
</reference>
<proteinExistence type="predicted"/>
<evidence type="ECO:0000313" key="1">
    <source>
        <dbReference type="EMBL" id="OLP91495.1"/>
    </source>
</evidence>
<comment type="caution">
    <text evidence="1">The sequence shown here is derived from an EMBL/GenBank/DDBJ whole genome shotgun (WGS) entry which is preliminary data.</text>
</comment>